<feature type="region of interest" description="Disordered" evidence="1">
    <location>
        <begin position="17"/>
        <end position="36"/>
    </location>
</feature>
<dbReference type="EMBL" id="KN726237">
    <property type="protein sequence ID" value="KIH69024.1"/>
    <property type="molecule type" value="Genomic_DNA"/>
</dbReference>
<name>A0A0C2HBI5_9BILA</name>
<proteinExistence type="predicted"/>
<organism evidence="2 3">
    <name type="scientific">Ancylostoma duodenale</name>
    <dbReference type="NCBI Taxonomy" id="51022"/>
    <lineage>
        <taxon>Eukaryota</taxon>
        <taxon>Metazoa</taxon>
        <taxon>Ecdysozoa</taxon>
        <taxon>Nematoda</taxon>
        <taxon>Chromadorea</taxon>
        <taxon>Rhabditida</taxon>
        <taxon>Rhabditina</taxon>
        <taxon>Rhabditomorpha</taxon>
        <taxon>Strongyloidea</taxon>
        <taxon>Ancylostomatidae</taxon>
        <taxon>Ancylostomatinae</taxon>
        <taxon>Ancylostoma</taxon>
    </lineage>
</organism>
<accession>A0A0C2HBI5</accession>
<evidence type="ECO:0000313" key="3">
    <source>
        <dbReference type="Proteomes" id="UP000054047"/>
    </source>
</evidence>
<evidence type="ECO:0000313" key="2">
    <source>
        <dbReference type="EMBL" id="KIH69024.1"/>
    </source>
</evidence>
<sequence>MQLALWISEPAQLTRIGTPADEFQNDPRDRGWLTGRGNANGVDLNRDFPDLDGIFYELEKMKVPRFDHLMDLFADDKEVSS</sequence>
<dbReference type="Gene3D" id="3.40.630.10">
    <property type="entry name" value="Zn peptidases"/>
    <property type="match status" value="1"/>
</dbReference>
<evidence type="ECO:0000256" key="1">
    <source>
        <dbReference type="SAM" id="MobiDB-lite"/>
    </source>
</evidence>
<keyword evidence="3" id="KW-1185">Reference proteome</keyword>
<dbReference type="Proteomes" id="UP000054047">
    <property type="component" value="Unassembled WGS sequence"/>
</dbReference>
<gene>
    <name evidence="2" type="ORF">ANCDUO_00639</name>
</gene>
<protein>
    <submittedName>
        <fullName evidence="2">Uncharacterized protein</fullName>
    </submittedName>
</protein>
<dbReference type="OrthoDB" id="5808124at2759"/>
<dbReference type="AlphaFoldDB" id="A0A0C2HBI5"/>
<reference evidence="2 3" key="1">
    <citation type="submission" date="2013-12" db="EMBL/GenBank/DDBJ databases">
        <title>Draft genome of the parsitic nematode Ancylostoma duodenale.</title>
        <authorList>
            <person name="Mitreva M."/>
        </authorList>
    </citation>
    <scope>NUCLEOTIDE SEQUENCE [LARGE SCALE GENOMIC DNA]</scope>
    <source>
        <strain evidence="2 3">Zhejiang</strain>
    </source>
</reference>
<dbReference type="SUPFAM" id="SSF53187">
    <property type="entry name" value="Zn-dependent exopeptidases"/>
    <property type="match status" value="1"/>
</dbReference>